<reference evidence="1" key="1">
    <citation type="submission" date="2019-12" db="EMBL/GenBank/DDBJ databases">
        <title>Genome sequencing and annotation of Brassica cretica.</title>
        <authorList>
            <person name="Studholme D.J."/>
            <person name="Sarris P.F."/>
        </authorList>
    </citation>
    <scope>NUCLEOTIDE SEQUENCE</scope>
    <source>
        <strain evidence="1">PFS-102/07</strain>
        <tissue evidence="1">Leaf</tissue>
    </source>
</reference>
<proteinExistence type="predicted"/>
<accession>A0A8S9KFB5</accession>
<name>A0A8S9KFB5_BRACR</name>
<organism evidence="1">
    <name type="scientific">Brassica cretica</name>
    <name type="common">Mustard</name>
    <dbReference type="NCBI Taxonomy" id="69181"/>
    <lineage>
        <taxon>Eukaryota</taxon>
        <taxon>Viridiplantae</taxon>
        <taxon>Streptophyta</taxon>
        <taxon>Embryophyta</taxon>
        <taxon>Tracheophyta</taxon>
        <taxon>Spermatophyta</taxon>
        <taxon>Magnoliopsida</taxon>
        <taxon>eudicotyledons</taxon>
        <taxon>Gunneridae</taxon>
        <taxon>Pentapetalae</taxon>
        <taxon>rosids</taxon>
        <taxon>malvids</taxon>
        <taxon>Brassicales</taxon>
        <taxon>Brassicaceae</taxon>
        <taxon>Brassiceae</taxon>
        <taxon>Brassica</taxon>
    </lineage>
</organism>
<gene>
    <name evidence="1" type="ORF">F2Q70_00042787</name>
</gene>
<evidence type="ECO:0000313" key="1">
    <source>
        <dbReference type="EMBL" id="KAF2593910.1"/>
    </source>
</evidence>
<comment type="caution">
    <text evidence="1">The sequence shown here is derived from an EMBL/GenBank/DDBJ whole genome shotgun (WGS) entry which is preliminary data.</text>
</comment>
<sequence length="104" mass="11913">MMVLHRSCEGALFLGGQKRPMLWQTHSPRSYQLMMVLQRSCEGALFLGGQKRPMRWQIHRYGAKTAEATNRQTQGLEQQGMLLERSGQFSRSDKLSQIVCLTDV</sequence>
<dbReference type="AlphaFoldDB" id="A0A8S9KFB5"/>
<dbReference type="EMBL" id="QGKY02000164">
    <property type="protein sequence ID" value="KAF2593910.1"/>
    <property type="molecule type" value="Genomic_DNA"/>
</dbReference>
<protein>
    <submittedName>
        <fullName evidence="1">Uncharacterized protein</fullName>
    </submittedName>
</protein>